<reference evidence="2 3" key="1">
    <citation type="journal article" date="2019" name="Int. J. Syst. Evol. Microbiol.">
        <title>The Global Catalogue of Microorganisms (GCM) 10K type strain sequencing project: providing services to taxonomists for standard genome sequencing and annotation.</title>
        <authorList>
            <consortium name="The Broad Institute Genomics Platform"/>
            <consortium name="The Broad Institute Genome Sequencing Center for Infectious Disease"/>
            <person name="Wu L."/>
            <person name="Ma J."/>
        </authorList>
    </citation>
    <scope>NUCLEOTIDE SEQUENCE [LARGE SCALE GENOMIC DNA]</scope>
    <source>
        <strain evidence="2 3">JCM 14303</strain>
    </source>
</reference>
<dbReference type="Proteomes" id="UP001500363">
    <property type="component" value="Unassembled WGS sequence"/>
</dbReference>
<protein>
    <submittedName>
        <fullName evidence="2">Uncharacterized protein</fullName>
    </submittedName>
</protein>
<dbReference type="EMBL" id="BAAANC010000003">
    <property type="protein sequence ID" value="GAA1549720.1"/>
    <property type="molecule type" value="Genomic_DNA"/>
</dbReference>
<sequence length="95" mass="10204">MDAYSLDTEEAGLEPPQFDMPEVPHQGFTVIRGDAGSTASSACSSDRPVHFSLTVARWRSNQPVSISRSSAVAGGNWRVTLLILEAGLVSESRKN</sequence>
<gene>
    <name evidence="2" type="ORF">GCM10009741_62390</name>
</gene>
<organism evidence="2 3">
    <name type="scientific">Kribbella lupini</name>
    <dbReference type="NCBI Taxonomy" id="291602"/>
    <lineage>
        <taxon>Bacteria</taxon>
        <taxon>Bacillati</taxon>
        <taxon>Actinomycetota</taxon>
        <taxon>Actinomycetes</taxon>
        <taxon>Propionibacteriales</taxon>
        <taxon>Kribbellaceae</taxon>
        <taxon>Kribbella</taxon>
    </lineage>
</organism>
<evidence type="ECO:0000313" key="2">
    <source>
        <dbReference type="EMBL" id="GAA1549720.1"/>
    </source>
</evidence>
<comment type="caution">
    <text evidence="2">The sequence shown here is derived from an EMBL/GenBank/DDBJ whole genome shotgun (WGS) entry which is preliminary data.</text>
</comment>
<evidence type="ECO:0000256" key="1">
    <source>
        <dbReference type="SAM" id="MobiDB-lite"/>
    </source>
</evidence>
<proteinExistence type="predicted"/>
<keyword evidence="3" id="KW-1185">Reference proteome</keyword>
<name>A0ABN2C2W0_9ACTN</name>
<evidence type="ECO:0000313" key="3">
    <source>
        <dbReference type="Proteomes" id="UP001500363"/>
    </source>
</evidence>
<feature type="region of interest" description="Disordered" evidence="1">
    <location>
        <begin position="1"/>
        <end position="22"/>
    </location>
</feature>
<accession>A0ABN2C2W0</accession>